<protein>
    <submittedName>
        <fullName evidence="3">Heme-binding protein</fullName>
    </submittedName>
</protein>
<evidence type="ECO:0000256" key="1">
    <source>
        <dbReference type="SAM" id="SignalP"/>
    </source>
</evidence>
<sequence length="133" mass="13705">MNSSGNTMRRRIAGASAGILFGGLAAATIAAPSAVAAPAQCNADQVANTVSSVTGEARNYLAAHPGANQAVTSALSQPRPAAEANLRGYFTANSQEYYELRDILAPIGETQRTCNVAVLSPDLQSAYDQFMAG</sequence>
<proteinExistence type="predicted"/>
<organism evidence="3 4">
    <name type="scientific">Mycobacterium hippophais</name>
    <dbReference type="NCBI Taxonomy" id="3016340"/>
    <lineage>
        <taxon>Bacteria</taxon>
        <taxon>Bacillati</taxon>
        <taxon>Actinomycetota</taxon>
        <taxon>Actinomycetes</taxon>
        <taxon>Mycobacteriales</taxon>
        <taxon>Mycobacteriaceae</taxon>
        <taxon>Mycobacterium</taxon>
    </lineage>
</organism>
<evidence type="ECO:0000313" key="3">
    <source>
        <dbReference type="EMBL" id="MCZ8381479.1"/>
    </source>
</evidence>
<reference evidence="3" key="1">
    <citation type="submission" date="2022-12" db="EMBL/GenBank/DDBJ databases">
        <authorList>
            <person name="Deng Y."/>
            <person name="Zhang Y.-Q."/>
        </authorList>
    </citation>
    <scope>NUCLEOTIDE SEQUENCE</scope>
    <source>
        <strain evidence="3">CPCC 205372</strain>
    </source>
</reference>
<comment type="caution">
    <text evidence="3">The sequence shown here is derived from an EMBL/GenBank/DDBJ whole genome shotgun (WGS) entry which is preliminary data.</text>
</comment>
<evidence type="ECO:0000259" key="2">
    <source>
        <dbReference type="Pfam" id="PF16525"/>
    </source>
</evidence>
<dbReference type="Pfam" id="PF16525">
    <property type="entry name" value="MHB"/>
    <property type="match status" value="1"/>
</dbReference>
<evidence type="ECO:0000313" key="4">
    <source>
        <dbReference type="Proteomes" id="UP001142153"/>
    </source>
</evidence>
<gene>
    <name evidence="3" type="ORF">O6P37_21645</name>
</gene>
<dbReference type="EMBL" id="JAPZPY010000011">
    <property type="protein sequence ID" value="MCZ8381479.1"/>
    <property type="molecule type" value="Genomic_DNA"/>
</dbReference>
<dbReference type="Gene3D" id="1.20.20.20">
    <property type="entry name" value="Haemophore, haem-binding domain"/>
    <property type="match status" value="1"/>
</dbReference>
<dbReference type="Proteomes" id="UP001142153">
    <property type="component" value="Unassembled WGS sequence"/>
</dbReference>
<dbReference type="InterPro" id="IPR038378">
    <property type="entry name" value="MHB_sf"/>
</dbReference>
<dbReference type="NCBIfam" id="TIGR04529">
    <property type="entry name" value="MTB_hemophore"/>
    <property type="match status" value="1"/>
</dbReference>
<name>A0ABT4PY29_9MYCO</name>
<keyword evidence="4" id="KW-1185">Reference proteome</keyword>
<keyword evidence="1" id="KW-0732">Signal</keyword>
<feature type="signal peptide" evidence="1">
    <location>
        <begin position="1"/>
        <end position="36"/>
    </location>
</feature>
<dbReference type="RefSeq" id="WP_269896013.1">
    <property type="nucleotide sequence ID" value="NZ_JAPZPY010000011.1"/>
</dbReference>
<feature type="chain" id="PRO_5045368140" evidence="1">
    <location>
        <begin position="37"/>
        <end position="133"/>
    </location>
</feature>
<dbReference type="InterPro" id="IPR032407">
    <property type="entry name" value="MHB"/>
</dbReference>
<feature type="domain" description="Haemophore haem-binding" evidence="2">
    <location>
        <begin position="40"/>
        <end position="115"/>
    </location>
</feature>
<accession>A0ABT4PY29</accession>